<dbReference type="InterPro" id="IPR043129">
    <property type="entry name" value="ATPase_NBD"/>
</dbReference>
<reference evidence="1 2" key="1">
    <citation type="journal article" date="2016" name="Nat. Commun.">
        <title>Thousands of microbial genomes shed light on interconnected biogeochemical processes in an aquifer system.</title>
        <authorList>
            <person name="Anantharaman K."/>
            <person name="Brown C.T."/>
            <person name="Hug L.A."/>
            <person name="Sharon I."/>
            <person name="Castelle C.J."/>
            <person name="Probst A.J."/>
            <person name="Thomas B.C."/>
            <person name="Singh A."/>
            <person name="Wilkins M.J."/>
            <person name="Karaoz U."/>
            <person name="Brodie E.L."/>
            <person name="Williams K.H."/>
            <person name="Hubbard S.S."/>
            <person name="Banfield J.F."/>
        </authorList>
    </citation>
    <scope>NUCLEOTIDE SEQUENCE [LARGE SCALE GENOMIC DNA]</scope>
</reference>
<gene>
    <name evidence="1" type="ORF">A2949_00320</name>
</gene>
<dbReference type="STRING" id="1797245.A2949_00320"/>
<dbReference type="Gene3D" id="3.30.420.40">
    <property type="match status" value="2"/>
</dbReference>
<protein>
    <recommendedName>
        <fullName evidence="3">SHS2 domain-containing protein</fullName>
    </recommendedName>
</protein>
<dbReference type="EMBL" id="MEWZ01000026">
    <property type="protein sequence ID" value="OGC86311.1"/>
    <property type="molecule type" value="Genomic_DNA"/>
</dbReference>
<evidence type="ECO:0008006" key="3">
    <source>
        <dbReference type="Google" id="ProtNLM"/>
    </source>
</evidence>
<dbReference type="PIRSF" id="PIRSF019169">
    <property type="entry name" value="PilM"/>
    <property type="match status" value="1"/>
</dbReference>
<evidence type="ECO:0000313" key="2">
    <source>
        <dbReference type="Proteomes" id="UP000178585"/>
    </source>
</evidence>
<dbReference type="Pfam" id="PF11104">
    <property type="entry name" value="PilM_2"/>
    <property type="match status" value="1"/>
</dbReference>
<dbReference type="PANTHER" id="PTHR32432">
    <property type="entry name" value="CELL DIVISION PROTEIN FTSA-RELATED"/>
    <property type="match status" value="1"/>
</dbReference>
<comment type="caution">
    <text evidence="1">The sequence shown here is derived from an EMBL/GenBank/DDBJ whole genome shotgun (WGS) entry which is preliminary data.</text>
</comment>
<organism evidence="1 2">
    <name type="scientific">Candidatus Adlerbacteria bacterium RIFCSPLOWO2_01_FULL_54_21b</name>
    <dbReference type="NCBI Taxonomy" id="1797245"/>
    <lineage>
        <taxon>Bacteria</taxon>
        <taxon>Candidatus Adleribacteriota</taxon>
    </lineage>
</organism>
<dbReference type="InterPro" id="IPR050696">
    <property type="entry name" value="FtsA/MreB"/>
</dbReference>
<proteinExistence type="predicted"/>
<accession>A0A1F4XXD1</accession>
<dbReference type="InterPro" id="IPR005883">
    <property type="entry name" value="PilM"/>
</dbReference>
<dbReference type="PANTHER" id="PTHR32432:SF3">
    <property type="entry name" value="ETHANOLAMINE UTILIZATION PROTEIN EUTJ"/>
    <property type="match status" value="1"/>
</dbReference>
<dbReference type="AlphaFoldDB" id="A0A1F4XXD1"/>
<dbReference type="Gene3D" id="3.30.1490.300">
    <property type="match status" value="1"/>
</dbReference>
<sequence length="372" mass="39512">MAFSLSSLFHKESKSVIGVDIGTSSVKVVQLRREQGRVVLETYGAIALGPYAGVEIGRATALPAEKLAEALKDVIREANVTTKDAAIAIPYSSSLVAIIKVPAAAESQLASVVPIEARKYIPVPINEVQLDWFVVSDQKKHTADGKLEVLLVAIHNDTTAKFRSIVSEAALLPGFFEIEVFSAVRASLDHGLAPVAVVDLGAATSKFYVVERGLIRESHIINHGGQDLTLGASRALGITVVVAEERKRKYGLSGEGTTGPGLAPLPAGQAGADLKRSLELSLSPMISELTRTISGWETRTNKSLSAVVLTGGGATLRGLHDFMQSKMTNEIRLSDPFSKTQAPAFLEAILKEAGPEFSVAVGLALRRLQEIG</sequence>
<dbReference type="NCBIfam" id="TIGR01175">
    <property type="entry name" value="pilM"/>
    <property type="match status" value="1"/>
</dbReference>
<evidence type="ECO:0000313" key="1">
    <source>
        <dbReference type="EMBL" id="OGC86311.1"/>
    </source>
</evidence>
<name>A0A1F4XXD1_9BACT</name>
<dbReference type="Proteomes" id="UP000178585">
    <property type="component" value="Unassembled WGS sequence"/>
</dbReference>
<dbReference type="SUPFAM" id="SSF53067">
    <property type="entry name" value="Actin-like ATPase domain"/>
    <property type="match status" value="2"/>
</dbReference>
<dbReference type="CDD" id="cd24049">
    <property type="entry name" value="ASKHA_NBD_PilM"/>
    <property type="match status" value="1"/>
</dbReference>